<protein>
    <submittedName>
        <fullName evidence="3">Uncharacterized protein</fullName>
    </submittedName>
</protein>
<name>A0A417Z7Q5_9MICO</name>
<evidence type="ECO:0000256" key="2">
    <source>
        <dbReference type="SAM" id="Phobius"/>
    </source>
</evidence>
<evidence type="ECO:0000313" key="4">
    <source>
        <dbReference type="Proteomes" id="UP000285376"/>
    </source>
</evidence>
<feature type="transmembrane region" description="Helical" evidence="2">
    <location>
        <begin position="181"/>
        <end position="204"/>
    </location>
</feature>
<dbReference type="RefSeq" id="WP_118912929.1">
    <property type="nucleotide sequence ID" value="NZ_CBCRVH010000003.1"/>
</dbReference>
<gene>
    <name evidence="3" type="ORF">D1832_05320</name>
</gene>
<proteinExistence type="predicted"/>
<comment type="caution">
    <text evidence="3">The sequence shown here is derived from an EMBL/GenBank/DDBJ whole genome shotgun (WGS) entry which is preliminary data.</text>
</comment>
<accession>A0A417Z7Q5</accession>
<dbReference type="EMBL" id="QWLM01000004">
    <property type="protein sequence ID" value="RHW46653.1"/>
    <property type="molecule type" value="Genomic_DNA"/>
</dbReference>
<feature type="transmembrane region" description="Helical" evidence="2">
    <location>
        <begin position="265"/>
        <end position="283"/>
    </location>
</feature>
<evidence type="ECO:0000313" key="3">
    <source>
        <dbReference type="EMBL" id="RHW46653.1"/>
    </source>
</evidence>
<keyword evidence="2" id="KW-0472">Membrane</keyword>
<dbReference type="AlphaFoldDB" id="A0A417Z7Q5"/>
<keyword evidence="2" id="KW-0812">Transmembrane</keyword>
<sequence length="316" mass="35428">MENWGLDHPGLGRFEAYVGWHDELRQIDPSYPEPDEDDSPEALAQTEAAKKADGRLGRLAGRVRPMLGMKEQWQRQGLVITRDGRTISRHQSIGSRKAPMARSLPDGKFTSSSSATKPYFDITADPLGRHLTDIHLKTEDEVVAFEPPEDSPAARRQDAMDASPWKRVVYPLLGGLGKSGWAIVMLLLAPVITEIIATVIAWIVELLAPLVPDIDWPNISLPSIPWPDLPNINWPDIPWPSLPSIPWPDWTPPGWVVWLLDHPKVWFPIVLAVVWGVGARRNAKKSQAKKAEWAKRHEYARLAGAMRELAARETDD</sequence>
<reference evidence="3 4" key="1">
    <citation type="submission" date="2018-08" db="EMBL/GenBank/DDBJ databases">
        <title>Whole genome sequence analysis of Dermacoccus abyssi bacteria isolated from Deep Mariana trench Micromonospora spp reveals genes involved in the environmental adaptation and production of secondary metabolites.</title>
        <authorList>
            <person name="Abdel-Mageed W.M."/>
            <person name="Lehri B."/>
            <person name="Nouioui I."/>
            <person name="Goodfellow I."/>
            <person name="Jaspars M."/>
            <person name="Karlyshev A."/>
        </authorList>
    </citation>
    <scope>NUCLEOTIDE SEQUENCE [LARGE SCALE GENOMIC DNA]</scope>
    <source>
        <strain evidence="3 4">MT1.1</strain>
    </source>
</reference>
<evidence type="ECO:0000256" key="1">
    <source>
        <dbReference type="SAM" id="MobiDB-lite"/>
    </source>
</evidence>
<organism evidence="3 4">
    <name type="scientific">Dermacoccus abyssi</name>
    <dbReference type="NCBI Taxonomy" id="322596"/>
    <lineage>
        <taxon>Bacteria</taxon>
        <taxon>Bacillati</taxon>
        <taxon>Actinomycetota</taxon>
        <taxon>Actinomycetes</taxon>
        <taxon>Micrococcales</taxon>
        <taxon>Dermacoccaceae</taxon>
        <taxon>Dermacoccus</taxon>
    </lineage>
</organism>
<feature type="region of interest" description="Disordered" evidence="1">
    <location>
        <begin position="89"/>
        <end position="115"/>
    </location>
</feature>
<keyword evidence="2" id="KW-1133">Transmembrane helix</keyword>
<dbReference type="Proteomes" id="UP000285376">
    <property type="component" value="Unassembled WGS sequence"/>
</dbReference>